<dbReference type="EMBL" id="JAUKVY010000024">
    <property type="protein sequence ID" value="MDO1536054.1"/>
    <property type="molecule type" value="Genomic_DNA"/>
</dbReference>
<dbReference type="PROSITE" id="PS00455">
    <property type="entry name" value="AMP_BINDING"/>
    <property type="match status" value="1"/>
</dbReference>
<dbReference type="Proteomes" id="UP001169027">
    <property type="component" value="Unassembled WGS sequence"/>
</dbReference>
<accession>A0ABT8SAV4</accession>
<comment type="caution">
    <text evidence="5">The sequence shown here is derived from an EMBL/GenBank/DDBJ whole genome shotgun (WGS) entry which is preliminary data.</text>
</comment>
<evidence type="ECO:0000256" key="1">
    <source>
        <dbReference type="ARBA" id="ARBA00022598"/>
    </source>
</evidence>
<keyword evidence="6" id="KW-1185">Reference proteome</keyword>
<feature type="domain" description="AMP-dependent synthetase/ligase" evidence="4">
    <location>
        <begin position="16"/>
        <end position="369"/>
    </location>
</feature>
<dbReference type="Gene3D" id="3.40.50.12780">
    <property type="entry name" value="N-terminal domain of ligase-like"/>
    <property type="match status" value="1"/>
</dbReference>
<dbReference type="PANTHER" id="PTHR43272">
    <property type="entry name" value="LONG-CHAIN-FATTY-ACID--COA LIGASE"/>
    <property type="match status" value="1"/>
</dbReference>
<evidence type="ECO:0000259" key="4">
    <source>
        <dbReference type="Pfam" id="PF00501"/>
    </source>
</evidence>
<evidence type="ECO:0000256" key="3">
    <source>
        <dbReference type="ARBA" id="ARBA00023098"/>
    </source>
</evidence>
<keyword evidence="3" id="KW-0443">Lipid metabolism</keyword>
<organism evidence="5 6">
    <name type="scientific">Variovorax ginsengisoli</name>
    <dbReference type="NCBI Taxonomy" id="363844"/>
    <lineage>
        <taxon>Bacteria</taxon>
        <taxon>Pseudomonadati</taxon>
        <taxon>Pseudomonadota</taxon>
        <taxon>Betaproteobacteria</taxon>
        <taxon>Burkholderiales</taxon>
        <taxon>Comamonadaceae</taxon>
        <taxon>Variovorax</taxon>
    </lineage>
</organism>
<protein>
    <submittedName>
        <fullName evidence="5">AMP-binding protein</fullName>
    </submittedName>
</protein>
<keyword evidence="2" id="KW-0276">Fatty acid metabolism</keyword>
<dbReference type="InterPro" id="IPR042099">
    <property type="entry name" value="ANL_N_sf"/>
</dbReference>
<keyword evidence="1" id="KW-0436">Ligase</keyword>
<proteinExistence type="predicted"/>
<dbReference type="Pfam" id="PF00501">
    <property type="entry name" value="AMP-binding"/>
    <property type="match status" value="1"/>
</dbReference>
<sequence>MSATATMTLPQAWLARCRAQPDQVAMRHKRRGIWRAVTWSEFFAQSRAIGLALDRFGLVPGEVVSIISESRPEWLCADMAAQAMGFVSHGIYPTCSARRVGRHLADAGSRVAFVENAAQAAKVLASAARLPRLARVVTFDERGVRELGDARVVGLAAFLAADEAAPAARFEACIAAGQGGDTAFLAGTAGTTGTPRLAAFSQAAAMRQGAAMQVALGTRDGDRSLCFVPLASAAERILAAVLPVLGHGLVHFPESPATVANDLREVEPHWVHAPPRFWEKVQARTESAALLTAPRERRLYRRSIDGTAGGWLAQAARRHVRRSLGLARARQVFSGGALAAPALAQWYGAIGVPLVDLYESAETCGPCLLGPSVARIAGDCELQLRPVAPLAGYWREGALQPPALSHDGWLPTGDLAVAGEDGVPRVVGRLSESFAMASGDRVAPGAIEAALLASSYIAGAMLVGEQRSHCACLVALEEESVLSYAQAEGIPFTDYANLVGKPEVHALVQAQIDRLNAALAEGRRIRGFGVLARTLSAQDEELTPALRIQRQMAQRSFSGQIEALYA</sequence>
<dbReference type="RefSeq" id="WP_301813935.1">
    <property type="nucleotide sequence ID" value="NZ_JAUJZH010000024.1"/>
</dbReference>
<name>A0ABT8SAV4_9BURK</name>
<dbReference type="PANTHER" id="PTHR43272:SF32">
    <property type="entry name" value="AMP-DEPENDENT SYNTHETASE_LIGASE DOMAIN-CONTAINING PROTEIN"/>
    <property type="match status" value="1"/>
</dbReference>
<dbReference type="InterPro" id="IPR000873">
    <property type="entry name" value="AMP-dep_synth/lig_dom"/>
</dbReference>
<evidence type="ECO:0000313" key="5">
    <source>
        <dbReference type="EMBL" id="MDO1536054.1"/>
    </source>
</evidence>
<dbReference type="Pfam" id="PF23562">
    <property type="entry name" value="AMP-binding_C_3"/>
    <property type="match status" value="1"/>
</dbReference>
<evidence type="ECO:0000313" key="6">
    <source>
        <dbReference type="Proteomes" id="UP001169027"/>
    </source>
</evidence>
<reference evidence="5" key="1">
    <citation type="submission" date="2023-06" db="EMBL/GenBank/DDBJ databases">
        <authorList>
            <person name="Jiang Y."/>
            <person name="Liu Q."/>
        </authorList>
    </citation>
    <scope>NUCLEOTIDE SEQUENCE</scope>
    <source>
        <strain evidence="5">CGMCC 1.12090</strain>
    </source>
</reference>
<dbReference type="InterPro" id="IPR020845">
    <property type="entry name" value="AMP-binding_CS"/>
</dbReference>
<gene>
    <name evidence="5" type="ORF">Q2T77_27580</name>
</gene>
<evidence type="ECO:0000256" key="2">
    <source>
        <dbReference type="ARBA" id="ARBA00022832"/>
    </source>
</evidence>
<dbReference type="SUPFAM" id="SSF56801">
    <property type="entry name" value="Acetyl-CoA synthetase-like"/>
    <property type="match status" value="1"/>
</dbReference>